<sequence>MTIFTPPSPTAWTLRLKHHRTTLLFHTDPLQTFATLKTQLLTALRETSPDDALDGIPLPSSPSEIILARPVDINDLSKGFVTGEWERDGLGDEGMEDVDESGEGKKGKGRPKKATQVAGDCPKGAKNVKDGGVLAFSWGKERERREGKGKGKMAVDEDGEVQEEWDVVLPSYEDMYGDA</sequence>
<feature type="compositionally biased region" description="Acidic residues" evidence="1">
    <location>
        <begin position="91"/>
        <end position="101"/>
    </location>
</feature>
<accession>A0A6A6Z441</accession>
<keyword evidence="3" id="KW-1185">Reference proteome</keyword>
<feature type="compositionally biased region" description="Basic and acidic residues" evidence="1">
    <location>
        <begin position="139"/>
        <end position="155"/>
    </location>
</feature>
<gene>
    <name evidence="2 4" type="ORF">BDZ99DRAFT_541687</name>
</gene>
<protein>
    <submittedName>
        <fullName evidence="2 4">Uncharacterized protein</fullName>
    </submittedName>
</protein>
<dbReference type="EMBL" id="MU003693">
    <property type="protein sequence ID" value="KAF2815800.1"/>
    <property type="molecule type" value="Genomic_DNA"/>
</dbReference>
<proteinExistence type="predicted"/>
<name>A0A6A6Z441_9PEZI</name>
<dbReference type="OrthoDB" id="5376498at2759"/>
<evidence type="ECO:0000313" key="2">
    <source>
        <dbReference type="EMBL" id="KAF2815800.1"/>
    </source>
</evidence>
<dbReference type="AlphaFoldDB" id="A0A6A6Z441"/>
<evidence type="ECO:0000313" key="3">
    <source>
        <dbReference type="Proteomes" id="UP000504636"/>
    </source>
</evidence>
<dbReference type="Proteomes" id="UP000504636">
    <property type="component" value="Unplaced"/>
</dbReference>
<feature type="region of interest" description="Disordered" evidence="1">
    <location>
        <begin position="139"/>
        <end position="162"/>
    </location>
</feature>
<reference evidence="4" key="2">
    <citation type="submission" date="2020-04" db="EMBL/GenBank/DDBJ databases">
        <authorList>
            <consortium name="NCBI Genome Project"/>
        </authorList>
    </citation>
    <scope>NUCLEOTIDE SEQUENCE</scope>
    <source>
        <strain evidence="4">CBS 304.34</strain>
    </source>
</reference>
<feature type="region of interest" description="Disordered" evidence="1">
    <location>
        <begin position="84"/>
        <end position="126"/>
    </location>
</feature>
<dbReference type="GeneID" id="54467637"/>
<evidence type="ECO:0000256" key="1">
    <source>
        <dbReference type="SAM" id="MobiDB-lite"/>
    </source>
</evidence>
<evidence type="ECO:0000313" key="4">
    <source>
        <dbReference type="RefSeq" id="XP_033582764.1"/>
    </source>
</evidence>
<reference evidence="4" key="3">
    <citation type="submission" date="2025-04" db="UniProtKB">
        <authorList>
            <consortium name="RefSeq"/>
        </authorList>
    </citation>
    <scope>IDENTIFICATION</scope>
    <source>
        <strain evidence="4">CBS 304.34</strain>
    </source>
</reference>
<reference evidence="2 4" key="1">
    <citation type="journal article" date="2020" name="Stud. Mycol.">
        <title>101 Dothideomycetes genomes: a test case for predicting lifestyles and emergence of pathogens.</title>
        <authorList>
            <person name="Haridas S."/>
            <person name="Albert R."/>
            <person name="Binder M."/>
            <person name="Bloem J."/>
            <person name="Labutti K."/>
            <person name="Salamov A."/>
            <person name="Andreopoulos B."/>
            <person name="Baker S."/>
            <person name="Barry K."/>
            <person name="Bills G."/>
            <person name="Bluhm B."/>
            <person name="Cannon C."/>
            <person name="Castanera R."/>
            <person name="Culley D."/>
            <person name="Daum C."/>
            <person name="Ezra D."/>
            <person name="Gonzalez J."/>
            <person name="Henrissat B."/>
            <person name="Kuo A."/>
            <person name="Liang C."/>
            <person name="Lipzen A."/>
            <person name="Lutzoni F."/>
            <person name="Magnuson J."/>
            <person name="Mondo S."/>
            <person name="Nolan M."/>
            <person name="Ohm R."/>
            <person name="Pangilinan J."/>
            <person name="Park H.-J."/>
            <person name="Ramirez L."/>
            <person name="Alfaro M."/>
            <person name="Sun H."/>
            <person name="Tritt A."/>
            <person name="Yoshinaga Y."/>
            <person name="Zwiers L.-H."/>
            <person name="Turgeon B."/>
            <person name="Goodwin S."/>
            <person name="Spatafora J."/>
            <person name="Crous P."/>
            <person name="Grigoriev I."/>
        </authorList>
    </citation>
    <scope>NUCLEOTIDE SEQUENCE</scope>
    <source>
        <strain evidence="2 4">CBS 304.34</strain>
    </source>
</reference>
<dbReference type="RefSeq" id="XP_033582764.1">
    <property type="nucleotide sequence ID" value="XM_033726744.1"/>
</dbReference>
<organism evidence="2">
    <name type="scientific">Mytilinidion resinicola</name>
    <dbReference type="NCBI Taxonomy" id="574789"/>
    <lineage>
        <taxon>Eukaryota</taxon>
        <taxon>Fungi</taxon>
        <taxon>Dikarya</taxon>
        <taxon>Ascomycota</taxon>
        <taxon>Pezizomycotina</taxon>
        <taxon>Dothideomycetes</taxon>
        <taxon>Pleosporomycetidae</taxon>
        <taxon>Mytilinidiales</taxon>
        <taxon>Mytilinidiaceae</taxon>
        <taxon>Mytilinidion</taxon>
    </lineage>
</organism>